<keyword evidence="1" id="KW-0175">Coiled coil</keyword>
<keyword evidence="4" id="KW-1185">Reference proteome</keyword>
<evidence type="ECO:0000313" key="3">
    <source>
        <dbReference type="EMBL" id="KAK5536060.1"/>
    </source>
</evidence>
<feature type="compositionally biased region" description="Basic and acidic residues" evidence="2">
    <location>
        <begin position="309"/>
        <end position="321"/>
    </location>
</feature>
<gene>
    <name evidence="3" type="ORF">LTR25_005962</name>
</gene>
<reference evidence="3 4" key="1">
    <citation type="submission" date="2023-06" db="EMBL/GenBank/DDBJ databases">
        <title>Black Yeasts Isolated from many extreme environments.</title>
        <authorList>
            <person name="Coleine C."/>
            <person name="Stajich J.E."/>
            <person name="Selbmann L."/>
        </authorList>
    </citation>
    <scope>NUCLEOTIDE SEQUENCE [LARGE SCALE GENOMIC DNA]</scope>
    <source>
        <strain evidence="3 4">CCFEE 5887</strain>
    </source>
</reference>
<dbReference type="EMBL" id="JAXLQG010000009">
    <property type="protein sequence ID" value="KAK5536060.1"/>
    <property type="molecule type" value="Genomic_DNA"/>
</dbReference>
<evidence type="ECO:0000313" key="4">
    <source>
        <dbReference type="Proteomes" id="UP001345827"/>
    </source>
</evidence>
<evidence type="ECO:0000256" key="1">
    <source>
        <dbReference type="SAM" id="Coils"/>
    </source>
</evidence>
<name>A0AAV9Q777_9PEZI</name>
<dbReference type="Proteomes" id="UP001345827">
    <property type="component" value="Unassembled WGS sequence"/>
</dbReference>
<sequence>MAPPKGTAPRANQYMSFANAQSSSRATRRPSTQNLDSETNPLPPVSGQITYPTSAILPRDRGLGFETFDNRLETPAPKPVEKSARRRRNMSAWRRPSDDEWATDDDVSITSDLMPDSASEGKPSPPRKKRKRDAKQDKPVQKSAADEDTSNELPVDILDPIRESLAEADDADRMMWAWRLQGKSWAAIHDEFLKLTGHDYKDATLSMRYAYMKRRFAANGCLDLPEWHYQKYPFDRYLKDLNLKRSNENQQYVKDCEVMMKANKELKKQRLEVAARIYKKEEGLDLTPADVEKRWANMRKMGRDIHPEEDYRPYRRSDRELPNQGGLALDRSETAWANSSKRQLGTADREVTDEELARADAMIKRAMLVSYPDSD</sequence>
<feature type="compositionally biased region" description="Polar residues" evidence="2">
    <location>
        <begin position="13"/>
        <end position="40"/>
    </location>
</feature>
<protein>
    <submittedName>
        <fullName evidence="3">Uncharacterized protein</fullName>
    </submittedName>
</protein>
<feature type="coiled-coil region" evidence="1">
    <location>
        <begin position="249"/>
        <end position="281"/>
    </location>
</feature>
<dbReference type="AlphaFoldDB" id="A0AAV9Q777"/>
<feature type="region of interest" description="Disordered" evidence="2">
    <location>
        <begin position="1"/>
        <end position="155"/>
    </location>
</feature>
<organism evidence="3 4">
    <name type="scientific">Vermiconidia calcicola</name>
    <dbReference type="NCBI Taxonomy" id="1690605"/>
    <lineage>
        <taxon>Eukaryota</taxon>
        <taxon>Fungi</taxon>
        <taxon>Dikarya</taxon>
        <taxon>Ascomycota</taxon>
        <taxon>Pezizomycotina</taxon>
        <taxon>Dothideomycetes</taxon>
        <taxon>Dothideomycetidae</taxon>
        <taxon>Mycosphaerellales</taxon>
        <taxon>Extremaceae</taxon>
        <taxon>Vermiconidia</taxon>
    </lineage>
</organism>
<feature type="region of interest" description="Disordered" evidence="2">
    <location>
        <begin position="309"/>
        <end position="351"/>
    </location>
</feature>
<evidence type="ECO:0000256" key="2">
    <source>
        <dbReference type="SAM" id="MobiDB-lite"/>
    </source>
</evidence>
<feature type="compositionally biased region" description="Basic and acidic residues" evidence="2">
    <location>
        <begin position="58"/>
        <end position="72"/>
    </location>
</feature>
<comment type="caution">
    <text evidence="3">The sequence shown here is derived from an EMBL/GenBank/DDBJ whole genome shotgun (WGS) entry which is preliminary data.</text>
</comment>
<accession>A0AAV9Q777</accession>
<proteinExistence type="predicted"/>